<dbReference type="AlphaFoldDB" id="A0A7M5USR4"/>
<dbReference type="RefSeq" id="XP_066930675.1">
    <property type="nucleotide sequence ID" value="XM_067074574.1"/>
</dbReference>
<feature type="transmembrane region" description="Helical" evidence="1">
    <location>
        <begin position="83"/>
        <end position="104"/>
    </location>
</feature>
<keyword evidence="1" id="KW-1133">Transmembrane helix</keyword>
<keyword evidence="3" id="KW-1185">Reference proteome</keyword>
<feature type="transmembrane region" description="Helical" evidence="1">
    <location>
        <begin position="7"/>
        <end position="33"/>
    </location>
</feature>
<dbReference type="OrthoDB" id="6031641at2759"/>
<sequence length="193" mass="21373">MCSCFRFMQYVVSVLVLLSAGAFILCGVVNYWWVTDNVIITTETGLWKSCTKTLLTGRTCYQRGNLFEFAEVFGSQTPMHKDIIIIALIVAVVTGLIHLICMSVTMCQRYPAKSTILIGTIFLFFGVASSVFGTIWALVQISHENQGWAFYALYGGDGAIILAFIFSIVLLCSRAPGAYRATNRDDEIAMIPH</sequence>
<dbReference type="Gene3D" id="1.20.140.150">
    <property type="match status" value="1"/>
</dbReference>
<accession>A0A7M5USR4</accession>
<dbReference type="GeneID" id="136818211"/>
<proteinExistence type="predicted"/>
<name>A0A7M5USR4_9CNID</name>
<protein>
    <submittedName>
        <fullName evidence="2">Uncharacterized protein</fullName>
    </submittedName>
</protein>
<evidence type="ECO:0000256" key="1">
    <source>
        <dbReference type="SAM" id="Phobius"/>
    </source>
</evidence>
<reference evidence="2" key="1">
    <citation type="submission" date="2021-01" db="UniProtKB">
        <authorList>
            <consortium name="EnsemblMetazoa"/>
        </authorList>
    </citation>
    <scope>IDENTIFICATION</scope>
</reference>
<dbReference type="Proteomes" id="UP000594262">
    <property type="component" value="Unplaced"/>
</dbReference>
<dbReference type="EnsemblMetazoa" id="CLYHEMT005190.1">
    <property type="protein sequence ID" value="CLYHEMP005190.1"/>
    <property type="gene ID" value="CLYHEMG005190"/>
</dbReference>
<keyword evidence="1" id="KW-0472">Membrane</keyword>
<evidence type="ECO:0000313" key="3">
    <source>
        <dbReference type="Proteomes" id="UP000594262"/>
    </source>
</evidence>
<feature type="transmembrane region" description="Helical" evidence="1">
    <location>
        <begin position="116"/>
        <end position="139"/>
    </location>
</feature>
<feature type="transmembrane region" description="Helical" evidence="1">
    <location>
        <begin position="151"/>
        <end position="172"/>
    </location>
</feature>
<organism evidence="2 3">
    <name type="scientific">Clytia hemisphaerica</name>
    <dbReference type="NCBI Taxonomy" id="252671"/>
    <lineage>
        <taxon>Eukaryota</taxon>
        <taxon>Metazoa</taxon>
        <taxon>Cnidaria</taxon>
        <taxon>Hydrozoa</taxon>
        <taxon>Hydroidolina</taxon>
        <taxon>Leptothecata</taxon>
        <taxon>Obeliida</taxon>
        <taxon>Clytiidae</taxon>
        <taxon>Clytia</taxon>
    </lineage>
</organism>
<evidence type="ECO:0000313" key="2">
    <source>
        <dbReference type="EnsemblMetazoa" id="CLYHEMP005190.1"/>
    </source>
</evidence>
<keyword evidence="1" id="KW-0812">Transmembrane</keyword>